<evidence type="ECO:0008006" key="5">
    <source>
        <dbReference type="Google" id="ProtNLM"/>
    </source>
</evidence>
<comment type="caution">
    <text evidence="3">The sequence shown here is derived from an EMBL/GenBank/DDBJ whole genome shotgun (WGS) entry which is preliminary data.</text>
</comment>
<name>A0A3E1NHR9_9BACT</name>
<keyword evidence="2" id="KW-0732">Signal</keyword>
<sequence length="204" mass="21595">MPVIKYTRLFAALLVLFTALACNAGPGHSVNDSTARAKPTDSADHTNVKPAALPAAADTTNAVVALVKQALTTKLLTNDLKSLNSDDRQFTYSTADINGDGRPEIFAGMKGRYFCGSGGCTVYLLNNKGEKITAFTIVSGPIIISNHTTKGWHDLIVPSSGTPYLVQFNGKAYPSNPSVQPKYTGTTGDTVTTVLPDNAAVLRF</sequence>
<evidence type="ECO:0000256" key="1">
    <source>
        <dbReference type="SAM" id="MobiDB-lite"/>
    </source>
</evidence>
<keyword evidence="4" id="KW-1185">Reference proteome</keyword>
<dbReference type="PROSITE" id="PS51257">
    <property type="entry name" value="PROKAR_LIPOPROTEIN"/>
    <property type="match status" value="1"/>
</dbReference>
<evidence type="ECO:0000256" key="2">
    <source>
        <dbReference type="SAM" id="SignalP"/>
    </source>
</evidence>
<dbReference type="RefSeq" id="WP_116848259.1">
    <property type="nucleotide sequence ID" value="NZ_QTJU01000005.1"/>
</dbReference>
<gene>
    <name evidence="3" type="ORF">DXN05_15940</name>
</gene>
<proteinExistence type="predicted"/>
<dbReference type="Proteomes" id="UP000261284">
    <property type="component" value="Unassembled WGS sequence"/>
</dbReference>
<protein>
    <recommendedName>
        <fullName evidence="5">VCBS repeat-containing protein</fullName>
    </recommendedName>
</protein>
<evidence type="ECO:0000313" key="3">
    <source>
        <dbReference type="EMBL" id="RFM27500.1"/>
    </source>
</evidence>
<evidence type="ECO:0000313" key="4">
    <source>
        <dbReference type="Proteomes" id="UP000261284"/>
    </source>
</evidence>
<organism evidence="3 4">
    <name type="scientific">Deminuibacter soli</name>
    <dbReference type="NCBI Taxonomy" id="2291815"/>
    <lineage>
        <taxon>Bacteria</taxon>
        <taxon>Pseudomonadati</taxon>
        <taxon>Bacteroidota</taxon>
        <taxon>Chitinophagia</taxon>
        <taxon>Chitinophagales</taxon>
        <taxon>Chitinophagaceae</taxon>
        <taxon>Deminuibacter</taxon>
    </lineage>
</organism>
<accession>A0A3E1NHR9</accession>
<dbReference type="InterPro" id="IPR028994">
    <property type="entry name" value="Integrin_alpha_N"/>
</dbReference>
<dbReference type="OrthoDB" id="5348860at2"/>
<feature type="signal peptide" evidence="2">
    <location>
        <begin position="1"/>
        <end position="24"/>
    </location>
</feature>
<reference evidence="3 4" key="1">
    <citation type="submission" date="2018-08" db="EMBL/GenBank/DDBJ databases">
        <title>Chitinophagaceae sp. K23C18032701, a novel bacterium isolated from forest soil.</title>
        <authorList>
            <person name="Wang C."/>
        </authorList>
    </citation>
    <scope>NUCLEOTIDE SEQUENCE [LARGE SCALE GENOMIC DNA]</scope>
    <source>
        <strain evidence="3 4">K23C18032701</strain>
    </source>
</reference>
<dbReference type="EMBL" id="QTJU01000005">
    <property type="protein sequence ID" value="RFM27500.1"/>
    <property type="molecule type" value="Genomic_DNA"/>
</dbReference>
<feature type="chain" id="PRO_5017604784" description="VCBS repeat-containing protein" evidence="2">
    <location>
        <begin position="25"/>
        <end position="204"/>
    </location>
</feature>
<dbReference type="AlphaFoldDB" id="A0A3E1NHR9"/>
<feature type="region of interest" description="Disordered" evidence="1">
    <location>
        <begin position="28"/>
        <end position="47"/>
    </location>
</feature>
<feature type="compositionally biased region" description="Basic and acidic residues" evidence="1">
    <location>
        <begin position="38"/>
        <end position="47"/>
    </location>
</feature>
<dbReference type="SUPFAM" id="SSF69318">
    <property type="entry name" value="Integrin alpha N-terminal domain"/>
    <property type="match status" value="1"/>
</dbReference>